<gene>
    <name evidence="3" type="primary">g3135</name>
    <name evidence="3" type="ORF">VP750_LOCUS2677</name>
</gene>
<feature type="compositionally biased region" description="Basic and acidic residues" evidence="2">
    <location>
        <begin position="222"/>
        <end position="232"/>
    </location>
</feature>
<feature type="region of interest" description="Disordered" evidence="2">
    <location>
        <begin position="215"/>
        <end position="257"/>
    </location>
</feature>
<proteinExistence type="predicted"/>
<organism evidence="3 4">
    <name type="scientific">Coccomyxa viridis</name>
    <dbReference type="NCBI Taxonomy" id="1274662"/>
    <lineage>
        <taxon>Eukaryota</taxon>
        <taxon>Viridiplantae</taxon>
        <taxon>Chlorophyta</taxon>
        <taxon>core chlorophytes</taxon>
        <taxon>Trebouxiophyceae</taxon>
        <taxon>Trebouxiophyceae incertae sedis</taxon>
        <taxon>Coccomyxaceae</taxon>
        <taxon>Coccomyxa</taxon>
    </lineage>
</organism>
<sequence length="257" mass="28951">MSGHDGGPYTAAEVNSVDSLNPLLPASWNSERFAKVLQGKIDILSSNGLDAALVPAPSTPGSIKAFNPETDPIVQYVNQQMEQYVKQMKELAEEMQHALQHISDELATEVAREQQHLMLMQDQVDKHKSDASREVHEMQRRVEQEKTQRTCMMRATREALGSFESKEEAQDARIEVLAGRIQTLETQLAERDAPLLVRIVRSFWRFLFGRGRRSSLDGAPDSTRRLSDREPLIDEAAFKTPQHTPARPKQSQPEPAP</sequence>
<keyword evidence="4" id="KW-1185">Reference proteome</keyword>
<evidence type="ECO:0000256" key="2">
    <source>
        <dbReference type="SAM" id="MobiDB-lite"/>
    </source>
</evidence>
<evidence type="ECO:0000256" key="1">
    <source>
        <dbReference type="SAM" id="Coils"/>
    </source>
</evidence>
<name>A0ABP1FM29_9CHLO</name>
<evidence type="ECO:0000313" key="4">
    <source>
        <dbReference type="Proteomes" id="UP001497392"/>
    </source>
</evidence>
<comment type="caution">
    <text evidence="3">The sequence shown here is derived from an EMBL/GenBank/DDBJ whole genome shotgun (WGS) entry which is preliminary data.</text>
</comment>
<reference evidence="3 4" key="1">
    <citation type="submission" date="2024-06" db="EMBL/GenBank/DDBJ databases">
        <authorList>
            <person name="Kraege A."/>
            <person name="Thomma B."/>
        </authorList>
    </citation>
    <scope>NUCLEOTIDE SEQUENCE [LARGE SCALE GENOMIC DNA]</scope>
</reference>
<keyword evidence="1" id="KW-0175">Coiled coil</keyword>
<evidence type="ECO:0000313" key="3">
    <source>
        <dbReference type="EMBL" id="CAL5221018.1"/>
    </source>
</evidence>
<dbReference type="Proteomes" id="UP001497392">
    <property type="component" value="Unassembled WGS sequence"/>
</dbReference>
<dbReference type="EMBL" id="CAXHTA020000004">
    <property type="protein sequence ID" value="CAL5221018.1"/>
    <property type="molecule type" value="Genomic_DNA"/>
</dbReference>
<accession>A0ABP1FM29</accession>
<protein>
    <submittedName>
        <fullName evidence="3">G3135 protein</fullName>
    </submittedName>
</protein>
<feature type="coiled-coil region" evidence="1">
    <location>
        <begin position="74"/>
        <end position="148"/>
    </location>
</feature>